<sequence>MYCHHNTDYNLSYQKGCAMNDYIEAVREVACEILELMAEAFILSRPMVDKSFSFLNNYVQQSLEKGDRPYIPENERSGMLNINNFRSQYQHEASTHALRFEAYELPQPSVASRIPSVPVPLASSTELMPVSEPIYPKEIHQVASLPSVSDTRLVELKLQLEGVQKKWGRPTYSSPAPSTSSSTTQKTVNEIFKIGMPKASEFWKMPRQAIYLENNDFHRGNVEDCLRHGGFWVSGKQICTLLGMIGGCREVNKERKEGSWRNRCFVGMAACMIIGLETGLLSGECHAFTEDSQIITVAEGNKLVRWSDKRMCPPWQMNSLEIIVPENLPRPSAHRKLV</sequence>
<dbReference type="InterPro" id="IPR053350">
    <property type="entry name" value="CV_Inducer"/>
</dbReference>
<dbReference type="AlphaFoldDB" id="A0A834Z605"/>
<dbReference type="OrthoDB" id="1892100at2759"/>
<organism evidence="1 2">
    <name type="scientific">Tetracentron sinense</name>
    <name type="common">Spur-leaf</name>
    <dbReference type="NCBI Taxonomy" id="13715"/>
    <lineage>
        <taxon>Eukaryota</taxon>
        <taxon>Viridiplantae</taxon>
        <taxon>Streptophyta</taxon>
        <taxon>Embryophyta</taxon>
        <taxon>Tracheophyta</taxon>
        <taxon>Spermatophyta</taxon>
        <taxon>Magnoliopsida</taxon>
        <taxon>Trochodendrales</taxon>
        <taxon>Trochodendraceae</taxon>
        <taxon>Tetracentron</taxon>
    </lineage>
</organism>
<dbReference type="EMBL" id="JABCRI010000008">
    <property type="protein sequence ID" value="KAF8402204.1"/>
    <property type="molecule type" value="Genomic_DNA"/>
</dbReference>
<dbReference type="PANTHER" id="PTHR37210:SF2">
    <property type="entry name" value="PROTEIN CHLOROPLAST VESICULATION"/>
    <property type="match status" value="1"/>
</dbReference>
<evidence type="ECO:0000313" key="2">
    <source>
        <dbReference type="Proteomes" id="UP000655225"/>
    </source>
</evidence>
<proteinExistence type="predicted"/>
<keyword evidence="2" id="KW-1185">Reference proteome</keyword>
<gene>
    <name evidence="1" type="ORF">HHK36_013156</name>
</gene>
<dbReference type="Proteomes" id="UP000655225">
    <property type="component" value="Unassembled WGS sequence"/>
</dbReference>
<name>A0A834Z605_TETSI</name>
<protein>
    <submittedName>
        <fullName evidence="1">Uncharacterized protein</fullName>
    </submittedName>
</protein>
<comment type="caution">
    <text evidence="1">The sequence shown here is derived from an EMBL/GenBank/DDBJ whole genome shotgun (WGS) entry which is preliminary data.</text>
</comment>
<evidence type="ECO:0000313" key="1">
    <source>
        <dbReference type="EMBL" id="KAF8402204.1"/>
    </source>
</evidence>
<dbReference type="PANTHER" id="PTHR37210">
    <property type="entry name" value="EXPRESSED PROTEIN"/>
    <property type="match status" value="1"/>
</dbReference>
<reference evidence="1 2" key="1">
    <citation type="submission" date="2020-04" db="EMBL/GenBank/DDBJ databases">
        <title>Plant Genome Project.</title>
        <authorList>
            <person name="Zhang R.-G."/>
        </authorList>
    </citation>
    <scope>NUCLEOTIDE SEQUENCE [LARGE SCALE GENOMIC DNA]</scope>
    <source>
        <strain evidence="1">YNK0</strain>
        <tissue evidence="1">Leaf</tissue>
    </source>
</reference>
<accession>A0A834Z605</accession>